<dbReference type="SUPFAM" id="SSF56281">
    <property type="entry name" value="Metallo-hydrolase/oxidoreductase"/>
    <property type="match status" value="1"/>
</dbReference>
<dbReference type="InterPro" id="IPR036866">
    <property type="entry name" value="RibonucZ/Hydroxyglut_hydro"/>
</dbReference>
<evidence type="ECO:0000313" key="5">
    <source>
        <dbReference type="Proteomes" id="UP000035159"/>
    </source>
</evidence>
<sequence length="440" mass="50072">MNFTPLGGGREIGANSYILSINGLNIMIDCGRHPVKEGYGSLPLIEDLDRVDYIVISHSHYDHLSSLPYVLKKFPDVTVLTSTENKFLALRILNNSVEVMKKKNEKCGEPVLYTHRDVKKTRKKIVPLDYLQPVELSNDIVLTLYPAGHVMGAASILIEHDGKKLFYTGDISLSPQLTVPAATLPERADIVISEGTYGLKDAQTADRHSEIRRLNKKLKKILESGGRVLLPVFALGRGQEVLFMILKQMESGKLPRVPVYINGMVHVLTELFLTEHSGIDNNERAWLREAIKKYVVVVPRKFNWLLKEKRPMILILSSGMLIEDTLSYVFAHEILIEEKSAIYFMGYQSPESPGFSVLEAFRNSKTVTFDEEELEVNCDVDIFNFSGHANYFELLEIPRRLQPERLIYVHGDEEALENLKEELRYEFQIDIPENLENIAL</sequence>
<proteinExistence type="predicted"/>
<accession>A0A0G2ZD98</accession>
<feature type="domain" description="Metallo-beta-lactamase" evidence="2">
    <location>
        <begin position="13"/>
        <end position="225"/>
    </location>
</feature>
<dbReference type="CDD" id="cd16295">
    <property type="entry name" value="TTHA0252-CPSF-like_MBL-fold"/>
    <property type="match status" value="1"/>
</dbReference>
<dbReference type="Pfam" id="PF10996">
    <property type="entry name" value="Beta-Casp"/>
    <property type="match status" value="1"/>
</dbReference>
<protein>
    <submittedName>
        <fullName evidence="4">Beta-lactamase</fullName>
    </submittedName>
</protein>
<dbReference type="Pfam" id="PF07521">
    <property type="entry name" value="RMMBL"/>
    <property type="match status" value="1"/>
</dbReference>
<gene>
    <name evidence="4" type="ORF">IX53_06575</name>
</gene>
<dbReference type="GO" id="GO:0004521">
    <property type="term" value="F:RNA endonuclease activity"/>
    <property type="evidence" value="ECO:0007669"/>
    <property type="project" value="TreeGrafter"/>
</dbReference>
<dbReference type="InterPro" id="IPR011108">
    <property type="entry name" value="RMMBL"/>
</dbReference>
<evidence type="ECO:0000256" key="1">
    <source>
        <dbReference type="ARBA" id="ARBA00022801"/>
    </source>
</evidence>
<evidence type="ECO:0000313" key="4">
    <source>
        <dbReference type="EMBL" id="AKI97534.1"/>
    </source>
</evidence>
<dbReference type="RefSeq" id="WP_047754669.1">
    <property type="nucleotide sequence ID" value="NZ_CAJUHA010000014.1"/>
</dbReference>
<name>A0A0G2ZD98_9BACT</name>
<dbReference type="KEGG" id="kpf:IX53_06575"/>
<dbReference type="PANTHER" id="PTHR11203:SF37">
    <property type="entry name" value="INTEGRATOR COMPLEX SUBUNIT 11"/>
    <property type="match status" value="1"/>
</dbReference>
<keyword evidence="5" id="KW-1185">Reference proteome</keyword>
<dbReference type="EMBL" id="CP011232">
    <property type="protein sequence ID" value="AKI97534.1"/>
    <property type="molecule type" value="Genomic_DNA"/>
</dbReference>
<dbReference type="Gene3D" id="3.60.15.10">
    <property type="entry name" value="Ribonuclease Z/Hydroxyacylglutathione hydrolase-like"/>
    <property type="match status" value="1"/>
</dbReference>
<dbReference type="OrthoDB" id="9803916at2"/>
<dbReference type="Gene3D" id="3.40.50.10890">
    <property type="match status" value="1"/>
</dbReference>
<organism evidence="4 5">
    <name type="scientific">Kosmotoga pacifica</name>
    <dbReference type="NCBI Taxonomy" id="1330330"/>
    <lineage>
        <taxon>Bacteria</taxon>
        <taxon>Thermotogati</taxon>
        <taxon>Thermotogota</taxon>
        <taxon>Thermotogae</taxon>
        <taxon>Kosmotogales</taxon>
        <taxon>Kosmotogaceae</taxon>
        <taxon>Kosmotoga</taxon>
    </lineage>
</organism>
<dbReference type="AlphaFoldDB" id="A0A0G2ZD98"/>
<dbReference type="InterPro" id="IPR001279">
    <property type="entry name" value="Metallo-B-lactamas"/>
</dbReference>
<keyword evidence="1" id="KW-0378">Hydrolase</keyword>
<dbReference type="InterPro" id="IPR050698">
    <property type="entry name" value="MBL"/>
</dbReference>
<feature type="domain" description="Beta-Casp" evidence="3">
    <location>
        <begin position="238"/>
        <end position="357"/>
    </location>
</feature>
<dbReference type="Pfam" id="PF00753">
    <property type="entry name" value="Lactamase_B"/>
    <property type="match status" value="1"/>
</dbReference>
<evidence type="ECO:0000259" key="2">
    <source>
        <dbReference type="SMART" id="SM00849"/>
    </source>
</evidence>
<dbReference type="InterPro" id="IPR022712">
    <property type="entry name" value="Beta_Casp"/>
</dbReference>
<dbReference type="Proteomes" id="UP000035159">
    <property type="component" value="Chromosome"/>
</dbReference>
<dbReference type="SMART" id="SM01027">
    <property type="entry name" value="Beta-Casp"/>
    <property type="match status" value="1"/>
</dbReference>
<dbReference type="PANTHER" id="PTHR11203">
    <property type="entry name" value="CLEAVAGE AND POLYADENYLATION SPECIFICITY FACTOR FAMILY MEMBER"/>
    <property type="match status" value="1"/>
</dbReference>
<dbReference type="SMART" id="SM00849">
    <property type="entry name" value="Lactamase_B"/>
    <property type="match status" value="1"/>
</dbReference>
<dbReference type="STRING" id="1330330.IX53_06575"/>
<evidence type="ECO:0000259" key="3">
    <source>
        <dbReference type="SMART" id="SM01027"/>
    </source>
</evidence>
<dbReference type="GO" id="GO:0016787">
    <property type="term" value="F:hydrolase activity"/>
    <property type="evidence" value="ECO:0007669"/>
    <property type="project" value="UniProtKB-KW"/>
</dbReference>
<dbReference type="PATRIC" id="fig|1330330.3.peg.1330"/>
<reference evidence="4 5" key="1">
    <citation type="submission" date="2015-04" db="EMBL/GenBank/DDBJ databases">
        <title>Complete Genome Sequence of Kosmotoga pacifica SLHLJ1.</title>
        <authorList>
            <person name="Jiang L.J."/>
            <person name="Shao Z.Z."/>
            <person name="Jebbar M."/>
        </authorList>
    </citation>
    <scope>NUCLEOTIDE SEQUENCE [LARGE SCALE GENOMIC DNA]</scope>
    <source>
        <strain evidence="4 5">SLHLJ1</strain>
    </source>
</reference>